<name>A0ABW4NNL1_9LACT</name>
<dbReference type="EMBL" id="JBHUFF010000013">
    <property type="protein sequence ID" value="MFD1799346.1"/>
    <property type="molecule type" value="Genomic_DNA"/>
</dbReference>
<keyword evidence="1" id="KW-1133">Transmembrane helix</keyword>
<protein>
    <submittedName>
        <fullName evidence="2">Uncharacterized protein</fullName>
    </submittedName>
</protein>
<evidence type="ECO:0000313" key="2">
    <source>
        <dbReference type="EMBL" id="MFD1799346.1"/>
    </source>
</evidence>
<gene>
    <name evidence="2" type="ORF">ACFSBK_05720</name>
</gene>
<proteinExistence type="predicted"/>
<sequence>MILGNLVYMVVRETSGTDFWLNLLSTISTFSAVIISLFFAWGERRLRKQQERDHDNKIKEIISTMLSNANSNFTLYQEEIKKQIKLFPLLPPKVTASFFIENGKKQSISQSAFDKIEEYIDKNIATDALAATHQISILTRLDIKDIPIDIINDYSEAISKLNLLIKWIEDIRDGPKSLRAEEFLKDFDHYYTPTEEAIGKITATCIKT</sequence>
<evidence type="ECO:0000256" key="1">
    <source>
        <dbReference type="SAM" id="Phobius"/>
    </source>
</evidence>
<reference evidence="3" key="1">
    <citation type="journal article" date="2019" name="Int. J. Syst. Evol. Microbiol.">
        <title>The Global Catalogue of Microorganisms (GCM) 10K type strain sequencing project: providing services to taxonomists for standard genome sequencing and annotation.</title>
        <authorList>
            <consortium name="The Broad Institute Genomics Platform"/>
            <consortium name="The Broad Institute Genome Sequencing Center for Infectious Disease"/>
            <person name="Wu L."/>
            <person name="Ma J."/>
        </authorList>
    </citation>
    <scope>NUCLEOTIDE SEQUENCE [LARGE SCALE GENOMIC DNA]</scope>
    <source>
        <strain evidence="3">KCTC 42143</strain>
    </source>
</reference>
<keyword evidence="1" id="KW-0472">Membrane</keyword>
<comment type="caution">
    <text evidence="2">The sequence shown here is derived from an EMBL/GenBank/DDBJ whole genome shotgun (WGS) entry which is preliminary data.</text>
</comment>
<keyword evidence="1" id="KW-0812">Transmembrane</keyword>
<dbReference type="RefSeq" id="WP_058918452.1">
    <property type="nucleotide sequence ID" value="NZ_JBHSQC010000025.1"/>
</dbReference>
<evidence type="ECO:0000313" key="3">
    <source>
        <dbReference type="Proteomes" id="UP001597285"/>
    </source>
</evidence>
<feature type="transmembrane region" description="Helical" evidence="1">
    <location>
        <begin position="20"/>
        <end position="42"/>
    </location>
</feature>
<keyword evidence="3" id="KW-1185">Reference proteome</keyword>
<organism evidence="2 3">
    <name type="scientific">Carnobacterium antarcticum</name>
    <dbReference type="NCBI Taxonomy" id="2126436"/>
    <lineage>
        <taxon>Bacteria</taxon>
        <taxon>Bacillati</taxon>
        <taxon>Bacillota</taxon>
        <taxon>Bacilli</taxon>
        <taxon>Lactobacillales</taxon>
        <taxon>Carnobacteriaceae</taxon>
        <taxon>Carnobacterium</taxon>
    </lineage>
</organism>
<dbReference type="Proteomes" id="UP001597285">
    <property type="component" value="Unassembled WGS sequence"/>
</dbReference>
<accession>A0ABW4NNL1</accession>